<accession>A0A0F9HWJ8</accession>
<dbReference type="AlphaFoldDB" id="A0A0F9HWJ8"/>
<organism evidence="1">
    <name type="scientific">marine sediment metagenome</name>
    <dbReference type="NCBI Taxonomy" id="412755"/>
    <lineage>
        <taxon>unclassified sequences</taxon>
        <taxon>metagenomes</taxon>
        <taxon>ecological metagenomes</taxon>
    </lineage>
</organism>
<protein>
    <submittedName>
        <fullName evidence="1">Uncharacterized protein</fullName>
    </submittedName>
</protein>
<dbReference type="EMBL" id="LAZR01013971">
    <property type="protein sequence ID" value="KKM19507.1"/>
    <property type="molecule type" value="Genomic_DNA"/>
</dbReference>
<comment type="caution">
    <text evidence="1">The sequence shown here is derived from an EMBL/GenBank/DDBJ whole genome shotgun (WGS) entry which is preliminary data.</text>
</comment>
<evidence type="ECO:0000313" key="1">
    <source>
        <dbReference type="EMBL" id="KKM19507.1"/>
    </source>
</evidence>
<reference evidence="1" key="1">
    <citation type="journal article" date="2015" name="Nature">
        <title>Complex archaea that bridge the gap between prokaryotes and eukaryotes.</title>
        <authorList>
            <person name="Spang A."/>
            <person name="Saw J.H."/>
            <person name="Jorgensen S.L."/>
            <person name="Zaremba-Niedzwiedzka K."/>
            <person name="Martijn J."/>
            <person name="Lind A.E."/>
            <person name="van Eijk R."/>
            <person name="Schleper C."/>
            <person name="Guy L."/>
            <person name="Ettema T.J."/>
        </authorList>
    </citation>
    <scope>NUCLEOTIDE SEQUENCE</scope>
</reference>
<gene>
    <name evidence="1" type="ORF">LCGC14_1654950</name>
</gene>
<proteinExistence type="predicted"/>
<sequence>MNKSPDSAWNPESFLLDRVRELLERHYGVGPSKRAFEDCLVDIKGAGEGVTFDDGLSSIQRLLGNHEDRARVVPVRGGDRC</sequence>
<name>A0A0F9HWJ8_9ZZZZ</name>